<dbReference type="Proteomes" id="UP000235371">
    <property type="component" value="Unassembled WGS sequence"/>
</dbReference>
<dbReference type="EMBL" id="KZ613780">
    <property type="protein sequence ID" value="PMD63523.1"/>
    <property type="molecule type" value="Genomic_DNA"/>
</dbReference>
<evidence type="ECO:0000313" key="2">
    <source>
        <dbReference type="Proteomes" id="UP000235371"/>
    </source>
</evidence>
<accession>A0A2J6TKH4</accession>
<protein>
    <submittedName>
        <fullName evidence="1">Uncharacterized protein</fullName>
    </submittedName>
</protein>
<name>A0A2J6TKH4_9HELO</name>
<keyword evidence="2" id="KW-1185">Reference proteome</keyword>
<sequence length="203" mass="21868">MQEVFEALLLRKLNHDPQFIHDIILELGDHETLADGPEFSKGKDVCVAVFGIEVNLLSVEPMNEETEAINVDIGEAHGLGRAFGELAVEGCGEEWGVVTDDLFVDDESLLRLLGANGNCHHALRTSMYLSALMQVAPGAVGSPCLRLGAFFSETSGLIVRIPVDCDSSCMSPTMVEEGAGDGVVVFVVVISRVFVRRSDSLFS</sequence>
<reference evidence="1 2" key="1">
    <citation type="submission" date="2016-04" db="EMBL/GenBank/DDBJ databases">
        <title>A degradative enzymes factory behind the ericoid mycorrhizal symbiosis.</title>
        <authorList>
            <consortium name="DOE Joint Genome Institute"/>
            <person name="Martino E."/>
            <person name="Morin E."/>
            <person name="Grelet G."/>
            <person name="Kuo A."/>
            <person name="Kohler A."/>
            <person name="Daghino S."/>
            <person name="Barry K."/>
            <person name="Choi C."/>
            <person name="Cichocki N."/>
            <person name="Clum A."/>
            <person name="Copeland A."/>
            <person name="Hainaut M."/>
            <person name="Haridas S."/>
            <person name="Labutti K."/>
            <person name="Lindquist E."/>
            <person name="Lipzen A."/>
            <person name="Khouja H.-R."/>
            <person name="Murat C."/>
            <person name="Ohm R."/>
            <person name="Olson A."/>
            <person name="Spatafora J."/>
            <person name="Veneault-Fourrey C."/>
            <person name="Henrissat B."/>
            <person name="Grigoriev I."/>
            <person name="Martin F."/>
            <person name="Perotto S."/>
        </authorList>
    </citation>
    <scope>NUCLEOTIDE SEQUENCE [LARGE SCALE GENOMIC DNA]</scope>
    <source>
        <strain evidence="1 2">E</strain>
    </source>
</reference>
<dbReference type="RefSeq" id="XP_024740427.1">
    <property type="nucleotide sequence ID" value="XM_024882676.1"/>
</dbReference>
<gene>
    <name evidence="1" type="ORF">K444DRAFT_626602</name>
</gene>
<dbReference type="GeneID" id="36590753"/>
<organism evidence="1 2">
    <name type="scientific">Hyaloscypha bicolor E</name>
    <dbReference type="NCBI Taxonomy" id="1095630"/>
    <lineage>
        <taxon>Eukaryota</taxon>
        <taxon>Fungi</taxon>
        <taxon>Dikarya</taxon>
        <taxon>Ascomycota</taxon>
        <taxon>Pezizomycotina</taxon>
        <taxon>Leotiomycetes</taxon>
        <taxon>Helotiales</taxon>
        <taxon>Hyaloscyphaceae</taxon>
        <taxon>Hyaloscypha</taxon>
        <taxon>Hyaloscypha bicolor</taxon>
    </lineage>
</organism>
<proteinExistence type="predicted"/>
<dbReference type="InParanoid" id="A0A2J6TKH4"/>
<evidence type="ECO:0000313" key="1">
    <source>
        <dbReference type="EMBL" id="PMD63523.1"/>
    </source>
</evidence>
<dbReference type="AlphaFoldDB" id="A0A2J6TKH4"/>